<dbReference type="SUPFAM" id="SSF53850">
    <property type="entry name" value="Periplasmic binding protein-like II"/>
    <property type="match status" value="1"/>
</dbReference>
<name>A0ABV6EGW2_9GAMM</name>
<dbReference type="Proteomes" id="UP001589792">
    <property type="component" value="Unassembled WGS sequence"/>
</dbReference>
<sequence length="320" mass="36157">MPRIRVAVRDWDYLTPLALGDIKPSRFELELHRVTSLGGDLASSPDYDAGEVSFSRYAQSIARNECSLLAIPHFLMRGFRQRCIITTENSPLTSLDQLAGKRIGLTGWQDSGNTWTRALLREVGIEVEDARWFVGRLTAQDPIEDRLAGFGRPGVIEAAPDERPLLELLKAGELDAIFTAFMPEDFFAAGSGLRQLQVDFCQAESDYFKRVGFVPGIHLLAFKPALVEEFPWLPAALSEVIDHSAQLWLEKRLKYADTTPWLLDELRRTAQLLPANWNQNGYSVNLPMIDAFAEELYRQGIVERRLTPSELFPFCQTDRA</sequence>
<protein>
    <submittedName>
        <fullName evidence="1">Nitrate ABC transporter substrate-binding protein</fullName>
    </submittedName>
</protein>
<comment type="caution">
    <text evidence="1">The sequence shown here is derived from an EMBL/GenBank/DDBJ whole genome shotgun (WGS) entry which is preliminary data.</text>
</comment>
<dbReference type="EMBL" id="JBHLXG010000018">
    <property type="protein sequence ID" value="MFC0228232.1"/>
    <property type="molecule type" value="Genomic_DNA"/>
</dbReference>
<dbReference type="RefSeq" id="WP_380678234.1">
    <property type="nucleotide sequence ID" value="NZ_CP173186.1"/>
</dbReference>
<reference evidence="1 2" key="1">
    <citation type="submission" date="2024-09" db="EMBL/GenBank/DDBJ databases">
        <authorList>
            <person name="Sun Q."/>
            <person name="Mori K."/>
        </authorList>
    </citation>
    <scope>NUCLEOTIDE SEQUENCE [LARGE SCALE GENOMIC DNA]</scope>
    <source>
        <strain evidence="1 2">CCM 8626</strain>
    </source>
</reference>
<proteinExistence type="predicted"/>
<organism evidence="1 2">
    <name type="scientific">Serratia aquatilis</name>
    <dbReference type="NCBI Taxonomy" id="1737515"/>
    <lineage>
        <taxon>Bacteria</taxon>
        <taxon>Pseudomonadati</taxon>
        <taxon>Pseudomonadota</taxon>
        <taxon>Gammaproteobacteria</taxon>
        <taxon>Enterobacterales</taxon>
        <taxon>Yersiniaceae</taxon>
        <taxon>Serratia</taxon>
    </lineage>
</organism>
<accession>A0ABV6EGW2</accession>
<gene>
    <name evidence="1" type="ORF">ACFFJ3_17315</name>
</gene>
<evidence type="ECO:0000313" key="2">
    <source>
        <dbReference type="Proteomes" id="UP001589792"/>
    </source>
</evidence>
<evidence type="ECO:0000313" key="1">
    <source>
        <dbReference type="EMBL" id="MFC0228232.1"/>
    </source>
</evidence>
<keyword evidence="2" id="KW-1185">Reference proteome</keyword>
<dbReference type="Gene3D" id="3.40.190.10">
    <property type="entry name" value="Periplasmic binding protein-like II"/>
    <property type="match status" value="1"/>
</dbReference>